<keyword evidence="1" id="KW-0732">Signal</keyword>
<name>A0ABU3GNC1_9SPHI</name>
<evidence type="ECO:0000256" key="1">
    <source>
        <dbReference type="SAM" id="SignalP"/>
    </source>
</evidence>
<reference evidence="3" key="1">
    <citation type="submission" date="2023-07" db="EMBL/GenBank/DDBJ databases">
        <title>Functional and genomic diversity of the sorghum phyllosphere microbiome.</title>
        <authorList>
            <person name="Shade A."/>
        </authorList>
    </citation>
    <scope>NUCLEOTIDE SEQUENCE [LARGE SCALE GENOMIC DNA]</scope>
    <source>
        <strain evidence="3">SORGH_AS_0422</strain>
    </source>
</reference>
<comment type="caution">
    <text evidence="2">The sequence shown here is derived from an EMBL/GenBank/DDBJ whole genome shotgun (WGS) entry which is preliminary data.</text>
</comment>
<evidence type="ECO:0000313" key="2">
    <source>
        <dbReference type="EMBL" id="MDT3401278.1"/>
    </source>
</evidence>
<organism evidence="2 3">
    <name type="scientific">Mucilaginibacter terrae</name>
    <dbReference type="NCBI Taxonomy" id="1955052"/>
    <lineage>
        <taxon>Bacteria</taxon>
        <taxon>Pseudomonadati</taxon>
        <taxon>Bacteroidota</taxon>
        <taxon>Sphingobacteriia</taxon>
        <taxon>Sphingobacteriales</taxon>
        <taxon>Sphingobacteriaceae</taxon>
        <taxon>Mucilaginibacter</taxon>
    </lineage>
</organism>
<gene>
    <name evidence="2" type="ORF">QE417_000350</name>
</gene>
<dbReference type="Proteomes" id="UP001258315">
    <property type="component" value="Unassembled WGS sequence"/>
</dbReference>
<keyword evidence="2" id="KW-0418">Kinase</keyword>
<evidence type="ECO:0000313" key="3">
    <source>
        <dbReference type="Proteomes" id="UP001258315"/>
    </source>
</evidence>
<accession>A0ABU3GNC1</accession>
<protein>
    <submittedName>
        <fullName evidence="2">Deoxyadenosine/deoxycytidine kinase</fullName>
    </submittedName>
</protein>
<keyword evidence="2" id="KW-0808">Transferase</keyword>
<keyword evidence="3" id="KW-1185">Reference proteome</keyword>
<feature type="chain" id="PRO_5047140377" evidence="1">
    <location>
        <begin position="24"/>
        <end position="224"/>
    </location>
</feature>
<feature type="signal peptide" evidence="1">
    <location>
        <begin position="1"/>
        <end position="23"/>
    </location>
</feature>
<proteinExistence type="predicted"/>
<dbReference type="EMBL" id="JAVLVU010000001">
    <property type="protein sequence ID" value="MDT3401278.1"/>
    <property type="molecule type" value="Genomic_DNA"/>
</dbReference>
<dbReference type="GO" id="GO:0016301">
    <property type="term" value="F:kinase activity"/>
    <property type="evidence" value="ECO:0007669"/>
    <property type="project" value="UniProtKB-KW"/>
</dbReference>
<sequence length="224" mass="24980">MRILSCTVITLSMLCLGMTGSYAQKSHLDIPSLHQLVNQSQSEYELQVQARGRQAVNTANEQANLTLLERVKQRYRQLQERYQTLGSLVSAANIGIYAAPMVSRIVNNQAMVLEMVRKNPALIAIGYESQLQFAAQAQSLIAYVTALSISFGDVNQMRASDRKVLFDFVLAELSRIQDLSGNMLRTMQYADAAGVIRAVNPFRDFIDADISIGKEIIQNAKYLK</sequence>